<dbReference type="AlphaFoldDB" id="A0A495K2T9"/>
<evidence type="ECO:0000313" key="3">
    <source>
        <dbReference type="Proteomes" id="UP000274762"/>
    </source>
</evidence>
<evidence type="ECO:0000313" key="2">
    <source>
        <dbReference type="EMBL" id="RKR95028.1"/>
    </source>
</evidence>
<reference evidence="2 3" key="1">
    <citation type="submission" date="2018-10" db="EMBL/GenBank/DDBJ databases">
        <title>Sequencing the genomes of 1000 actinobacteria strains.</title>
        <authorList>
            <person name="Klenk H.-P."/>
        </authorList>
    </citation>
    <scope>NUCLEOTIDE SEQUENCE [LARGE SCALE GENOMIC DNA]</scope>
    <source>
        <strain evidence="2 3">DSM 44343</strain>
    </source>
</reference>
<accession>A0A495K2T9</accession>
<dbReference type="InterPro" id="IPR007354">
    <property type="entry name" value="CruF-like"/>
</dbReference>
<gene>
    <name evidence="2" type="ORF">DFJ75_1836</name>
</gene>
<feature type="transmembrane region" description="Helical" evidence="1">
    <location>
        <begin position="74"/>
        <end position="94"/>
    </location>
</feature>
<evidence type="ECO:0000256" key="1">
    <source>
        <dbReference type="SAM" id="Phobius"/>
    </source>
</evidence>
<organism evidence="2 3">
    <name type="scientific">Williamsia marianensis</name>
    <dbReference type="NCBI Taxonomy" id="85044"/>
    <lineage>
        <taxon>Bacteria</taxon>
        <taxon>Bacillati</taxon>
        <taxon>Actinomycetota</taxon>
        <taxon>Actinomycetes</taxon>
        <taxon>Mycobacteriales</taxon>
        <taxon>Nocardiaceae</taxon>
        <taxon>Williamsia</taxon>
    </lineage>
</organism>
<feature type="transmembrane region" description="Helical" evidence="1">
    <location>
        <begin position="249"/>
        <end position="269"/>
    </location>
</feature>
<feature type="transmembrane region" description="Helical" evidence="1">
    <location>
        <begin position="219"/>
        <end position="243"/>
    </location>
</feature>
<feature type="transmembrane region" description="Helical" evidence="1">
    <location>
        <begin position="190"/>
        <end position="207"/>
    </location>
</feature>
<dbReference type="Pfam" id="PF04240">
    <property type="entry name" value="Caroten_synth"/>
    <property type="match status" value="1"/>
</dbReference>
<dbReference type="EMBL" id="RBKV01000001">
    <property type="protein sequence ID" value="RKR95028.1"/>
    <property type="molecule type" value="Genomic_DNA"/>
</dbReference>
<name>A0A495K2T9_WILMA</name>
<keyword evidence="1" id="KW-1133">Transmembrane helix</keyword>
<dbReference type="PANTHER" id="PTHR39419:SF1">
    <property type="entry name" value="SLL0814 PROTEIN"/>
    <property type="match status" value="1"/>
</dbReference>
<keyword evidence="1" id="KW-0812">Transmembrane</keyword>
<feature type="transmembrane region" description="Helical" evidence="1">
    <location>
        <begin position="114"/>
        <end position="134"/>
    </location>
</feature>
<feature type="transmembrane region" description="Helical" evidence="1">
    <location>
        <begin position="49"/>
        <end position="67"/>
    </location>
</feature>
<sequence length="280" mass="29353">MGMTSGDDTPTRASTPGAALLWLSTALLGTSIAAQIVYPLVEGAGRDRATVVVVLASAAAMIAHSAARLGALRTVGVFAATAGVGWTAEILGTATSFPFGAYEYATGRIGPSVLDVPIVIGLAWTAGGYCMWWISSLVTSNPALRIPLATVGMVGWDLYLDPQMVSAGLWTWDDRDSGLPGVDQIPLTNYAGWAGVAALMFVLLATLDREPVDTTPPAPITPVGWFCWTWLGSALAFLVFLGHPDLPPAVPYGLIVMGVLGVPAGSALWRRTRNRSRDTL</sequence>
<dbReference type="Proteomes" id="UP000274762">
    <property type="component" value="Unassembled WGS sequence"/>
</dbReference>
<keyword evidence="1" id="KW-0472">Membrane</keyword>
<proteinExistence type="predicted"/>
<protein>
    <submittedName>
        <fullName evidence="2">Putative membrane protein</fullName>
    </submittedName>
</protein>
<comment type="caution">
    <text evidence="2">The sequence shown here is derived from an EMBL/GenBank/DDBJ whole genome shotgun (WGS) entry which is preliminary data.</text>
</comment>
<dbReference type="PANTHER" id="PTHR39419">
    <property type="entry name" value="SLL0814 PROTEIN"/>
    <property type="match status" value="1"/>
</dbReference>